<evidence type="ECO:0000313" key="2">
    <source>
        <dbReference type="Proteomes" id="UP000616201"/>
    </source>
</evidence>
<dbReference type="EMBL" id="PRDK01000006">
    <property type="protein sequence ID" value="MBE8714568.1"/>
    <property type="molecule type" value="Genomic_DNA"/>
</dbReference>
<gene>
    <name evidence="1" type="ORF">C4F49_12840</name>
</gene>
<dbReference type="AlphaFoldDB" id="A0A928YST3"/>
<keyword evidence="2" id="KW-1185">Reference proteome</keyword>
<name>A0A928YST3_9SPHI</name>
<dbReference type="Proteomes" id="UP000616201">
    <property type="component" value="Unassembled WGS sequence"/>
</dbReference>
<proteinExistence type="predicted"/>
<accession>A0A928YST3</accession>
<organism evidence="1 2">
    <name type="scientific">Sphingobacterium hungaricum</name>
    <dbReference type="NCBI Taxonomy" id="2082723"/>
    <lineage>
        <taxon>Bacteria</taxon>
        <taxon>Pseudomonadati</taxon>
        <taxon>Bacteroidota</taxon>
        <taxon>Sphingobacteriia</taxon>
        <taxon>Sphingobacteriales</taxon>
        <taxon>Sphingobacteriaceae</taxon>
        <taxon>Sphingobacterium</taxon>
    </lineage>
</organism>
<evidence type="ECO:0000313" key="1">
    <source>
        <dbReference type="EMBL" id="MBE8714568.1"/>
    </source>
</evidence>
<protein>
    <submittedName>
        <fullName evidence="1">Uncharacterized protein</fullName>
    </submittedName>
</protein>
<reference evidence="1" key="1">
    <citation type="submission" date="2018-02" db="EMBL/GenBank/DDBJ databases">
        <authorList>
            <person name="Vasarhelyi B.M."/>
            <person name="Deshmukh S."/>
            <person name="Balint B."/>
            <person name="Kukolya J."/>
        </authorList>
    </citation>
    <scope>NUCLEOTIDE SEQUENCE</scope>
    <source>
        <strain evidence="1">KB22</strain>
    </source>
</reference>
<comment type="caution">
    <text evidence="1">The sequence shown here is derived from an EMBL/GenBank/DDBJ whole genome shotgun (WGS) entry which is preliminary data.</text>
</comment>
<sequence>MYGVKNSKHFTEKELIAWAKDYNIPQEDVFTLDSSYFSFLKNIDTLEVENHHSYVSDRSQPLQALYYDEKGDLVSYQINCYAGGFPNLKWNRNGNFETFMPKIQAPLDSTLTLKTHLTFFNKVSTSKIVSPDDYDYVVVVYWSRFMGRQSKRLIRYVQENAKLSKNKSVKTIYVNNDQIYADRDH</sequence>